<protein>
    <recommendedName>
        <fullName evidence="5">BTB domain-containing protein</fullName>
    </recommendedName>
</protein>
<dbReference type="InterPro" id="IPR011705">
    <property type="entry name" value="BACK"/>
</dbReference>
<dbReference type="Proteomes" id="UP001160148">
    <property type="component" value="Unassembled WGS sequence"/>
</dbReference>
<dbReference type="Gene3D" id="3.30.710.10">
    <property type="entry name" value="Potassium Channel Kv1.1, Chain A"/>
    <property type="match status" value="1"/>
</dbReference>
<keyword evidence="3" id="KW-0009">Actin-binding</keyword>
<feature type="domain" description="BTB" evidence="5">
    <location>
        <begin position="53"/>
        <end position="121"/>
    </location>
</feature>
<name>A0AAV0WZ81_9HEMI</name>
<dbReference type="AlphaFoldDB" id="A0AAV0WZ81"/>
<evidence type="ECO:0000259" key="5">
    <source>
        <dbReference type="PROSITE" id="PS50097"/>
    </source>
</evidence>
<dbReference type="FunFam" id="1.25.40.420:FF:000001">
    <property type="entry name" value="Kelch-like family member 12"/>
    <property type="match status" value="1"/>
</dbReference>
<dbReference type="SMART" id="SM00875">
    <property type="entry name" value="BACK"/>
    <property type="match status" value="1"/>
</dbReference>
<organism evidence="6 7">
    <name type="scientific">Macrosiphum euphorbiae</name>
    <name type="common">potato aphid</name>
    <dbReference type="NCBI Taxonomy" id="13131"/>
    <lineage>
        <taxon>Eukaryota</taxon>
        <taxon>Metazoa</taxon>
        <taxon>Ecdysozoa</taxon>
        <taxon>Arthropoda</taxon>
        <taxon>Hexapoda</taxon>
        <taxon>Insecta</taxon>
        <taxon>Pterygota</taxon>
        <taxon>Neoptera</taxon>
        <taxon>Paraneoptera</taxon>
        <taxon>Hemiptera</taxon>
        <taxon>Sternorrhyncha</taxon>
        <taxon>Aphidomorpha</taxon>
        <taxon>Aphidoidea</taxon>
        <taxon>Aphididae</taxon>
        <taxon>Macrosiphini</taxon>
        <taxon>Macrosiphum</taxon>
    </lineage>
</organism>
<evidence type="ECO:0000256" key="2">
    <source>
        <dbReference type="ARBA" id="ARBA00022737"/>
    </source>
</evidence>
<keyword evidence="7" id="KW-1185">Reference proteome</keyword>
<dbReference type="InterPro" id="IPR000210">
    <property type="entry name" value="BTB/POZ_dom"/>
</dbReference>
<gene>
    <name evidence="6" type="ORF">MEUPH1_LOCUS16036</name>
</gene>
<feature type="compositionally biased region" description="Polar residues" evidence="4">
    <location>
        <begin position="11"/>
        <end position="22"/>
    </location>
</feature>
<dbReference type="EMBL" id="CARXXK010000003">
    <property type="protein sequence ID" value="CAI6360776.1"/>
    <property type="molecule type" value="Genomic_DNA"/>
</dbReference>
<feature type="region of interest" description="Disordered" evidence="4">
    <location>
        <begin position="1"/>
        <end position="22"/>
    </location>
</feature>
<dbReference type="SMART" id="SM00225">
    <property type="entry name" value="BTB"/>
    <property type="match status" value="1"/>
</dbReference>
<keyword evidence="1" id="KW-0880">Kelch repeat</keyword>
<dbReference type="PANTHER" id="PTHR24412">
    <property type="entry name" value="KELCH PROTEIN"/>
    <property type="match status" value="1"/>
</dbReference>
<proteinExistence type="predicted"/>
<evidence type="ECO:0000256" key="4">
    <source>
        <dbReference type="SAM" id="MobiDB-lite"/>
    </source>
</evidence>
<dbReference type="PANTHER" id="PTHR24412:SF489">
    <property type="entry name" value="RING FINGER DOMAIN AND KELCH REPEAT-CONTAINING PROTEIN DDB_G0271372"/>
    <property type="match status" value="1"/>
</dbReference>
<accession>A0AAV0WZ81</accession>
<dbReference type="Gene3D" id="1.25.40.420">
    <property type="match status" value="1"/>
</dbReference>
<evidence type="ECO:0000313" key="7">
    <source>
        <dbReference type="Proteomes" id="UP001160148"/>
    </source>
</evidence>
<dbReference type="InterPro" id="IPR011333">
    <property type="entry name" value="SKP1/BTB/POZ_sf"/>
</dbReference>
<keyword evidence="2" id="KW-0677">Repeat</keyword>
<dbReference type="Pfam" id="PF07707">
    <property type="entry name" value="BACK"/>
    <property type="match status" value="1"/>
</dbReference>
<dbReference type="PROSITE" id="PS50097">
    <property type="entry name" value="BTB"/>
    <property type="match status" value="1"/>
</dbReference>
<sequence>MATPESRRIRLSSQDLQNTPNANEEVETNVILKIPNGLYYKNFDKMRKNEQLCDIKIIAKNGEEIRAHKVVLAANSKYFNIMFNSQFKESKEFEIEIQDLDPHALSLLIDFIYTSELAVNVQNVQEILNGICFLQLDETIRSECIDYIKSGIDPANCLGMKEMAERLGLRDFYTFSLRYALVHFSQVYKKEEFLLITFDQILQIIESEDLCANEENVYESVMKWIKYDIENRNKHLPDLMEYVQSRKFANYFSVRN</sequence>
<comment type="caution">
    <text evidence="6">The sequence shown here is derived from an EMBL/GenBank/DDBJ whole genome shotgun (WGS) entry which is preliminary data.</text>
</comment>
<dbReference type="Pfam" id="PF00651">
    <property type="entry name" value="BTB"/>
    <property type="match status" value="1"/>
</dbReference>
<evidence type="ECO:0000313" key="6">
    <source>
        <dbReference type="EMBL" id="CAI6360776.1"/>
    </source>
</evidence>
<reference evidence="6 7" key="1">
    <citation type="submission" date="2023-01" db="EMBL/GenBank/DDBJ databases">
        <authorList>
            <person name="Whitehead M."/>
        </authorList>
    </citation>
    <scope>NUCLEOTIDE SEQUENCE [LARGE SCALE GENOMIC DNA]</scope>
</reference>
<dbReference type="SUPFAM" id="SSF54695">
    <property type="entry name" value="POZ domain"/>
    <property type="match status" value="1"/>
</dbReference>
<evidence type="ECO:0000256" key="3">
    <source>
        <dbReference type="ARBA" id="ARBA00023203"/>
    </source>
</evidence>
<evidence type="ECO:0000256" key="1">
    <source>
        <dbReference type="ARBA" id="ARBA00022441"/>
    </source>
</evidence>